<keyword evidence="2" id="KW-0675">Receptor</keyword>
<dbReference type="Gene3D" id="3.40.190.10">
    <property type="entry name" value="Periplasmic binding protein-like II"/>
    <property type="match status" value="1"/>
</dbReference>
<dbReference type="RefSeq" id="WP_073131423.1">
    <property type="nucleotide sequence ID" value="NZ_FQZF01000003.1"/>
</dbReference>
<dbReference type="Gene3D" id="3.40.190.150">
    <property type="entry name" value="Bordetella uptake gene, domain 1"/>
    <property type="match status" value="1"/>
</dbReference>
<accession>A0A1M6CEV4</accession>
<dbReference type="STRING" id="198092.SAMN02745194_00681"/>
<protein>
    <submittedName>
        <fullName evidence="2">Tripartite-type tricarboxylate transporter, receptor component TctC</fullName>
    </submittedName>
</protein>
<proteinExistence type="inferred from homology"/>
<evidence type="ECO:0000313" key="2">
    <source>
        <dbReference type="EMBL" id="SHI59453.1"/>
    </source>
</evidence>
<gene>
    <name evidence="2" type="ORF">SAMN02745194_00681</name>
</gene>
<organism evidence="2 3">
    <name type="scientific">Muricoccus roseus</name>
    <dbReference type="NCBI Taxonomy" id="198092"/>
    <lineage>
        <taxon>Bacteria</taxon>
        <taxon>Pseudomonadati</taxon>
        <taxon>Pseudomonadota</taxon>
        <taxon>Alphaproteobacteria</taxon>
        <taxon>Acetobacterales</taxon>
        <taxon>Roseomonadaceae</taxon>
        <taxon>Muricoccus</taxon>
    </lineage>
</organism>
<dbReference type="Pfam" id="PF03401">
    <property type="entry name" value="TctC"/>
    <property type="match status" value="1"/>
</dbReference>
<dbReference type="PIRSF" id="PIRSF017082">
    <property type="entry name" value="YflP"/>
    <property type="match status" value="1"/>
</dbReference>
<evidence type="ECO:0000313" key="3">
    <source>
        <dbReference type="Proteomes" id="UP000184387"/>
    </source>
</evidence>
<dbReference type="InterPro" id="IPR042100">
    <property type="entry name" value="Bug_dom1"/>
</dbReference>
<dbReference type="EMBL" id="FQZF01000003">
    <property type="protein sequence ID" value="SHI59453.1"/>
    <property type="molecule type" value="Genomic_DNA"/>
</dbReference>
<dbReference type="SUPFAM" id="SSF53850">
    <property type="entry name" value="Periplasmic binding protein-like II"/>
    <property type="match status" value="1"/>
</dbReference>
<dbReference type="AlphaFoldDB" id="A0A1M6CEV4"/>
<dbReference type="Proteomes" id="UP000184387">
    <property type="component" value="Unassembled WGS sequence"/>
</dbReference>
<keyword evidence="3" id="KW-1185">Reference proteome</keyword>
<comment type="similarity">
    <text evidence="1">Belongs to the UPF0065 (bug) family.</text>
</comment>
<dbReference type="PANTHER" id="PTHR42928:SF5">
    <property type="entry name" value="BLR1237 PROTEIN"/>
    <property type="match status" value="1"/>
</dbReference>
<dbReference type="InterPro" id="IPR006311">
    <property type="entry name" value="TAT_signal"/>
</dbReference>
<sequence length="330" mass="35060">MFGRREWTRLALGAGAGLAAGSVPGSGARAQGSWPDRPLRWVVGYGAGGASDIFARMIAKQMGPTIGQSIVVENRPSGGAIVATENVIRSPADGYSLLHVDNGVLIYNPALYARLPFDPDKDLTSVAFIGRFPMLVLVRPESPFADFAGMLAESKKRSLTFGTPAVASPHQLAMEVLKRHSGLEATHVPYRGMPAVLNDLVSGQVDCVVSDITNALPFLSTGRARGIMVIGDSRASAAPQVPTAVELGYPRAVAYGWQGISVAAATAPAIVERLNSLIRAAIESPEVSKQMRDIGAELVPRSPAEMAEFVRAENAVWRPLIRDLAIRLDV</sequence>
<dbReference type="CDD" id="cd07012">
    <property type="entry name" value="PBP2_Bug_TTT"/>
    <property type="match status" value="1"/>
</dbReference>
<dbReference type="PANTHER" id="PTHR42928">
    <property type="entry name" value="TRICARBOXYLATE-BINDING PROTEIN"/>
    <property type="match status" value="1"/>
</dbReference>
<dbReference type="InterPro" id="IPR005064">
    <property type="entry name" value="BUG"/>
</dbReference>
<evidence type="ECO:0000256" key="1">
    <source>
        <dbReference type="ARBA" id="ARBA00006987"/>
    </source>
</evidence>
<name>A0A1M6CEV4_9PROT</name>
<dbReference type="PROSITE" id="PS51318">
    <property type="entry name" value="TAT"/>
    <property type="match status" value="1"/>
</dbReference>
<reference evidence="2 3" key="1">
    <citation type="submission" date="2016-11" db="EMBL/GenBank/DDBJ databases">
        <authorList>
            <person name="Jaros S."/>
            <person name="Januszkiewicz K."/>
            <person name="Wedrychowicz H."/>
        </authorList>
    </citation>
    <scope>NUCLEOTIDE SEQUENCE [LARGE SCALE GENOMIC DNA]</scope>
    <source>
        <strain evidence="2 3">DSM 14916</strain>
    </source>
</reference>